<evidence type="ECO:0000256" key="1">
    <source>
        <dbReference type="SAM" id="Phobius"/>
    </source>
</evidence>
<organism evidence="2 3">
    <name type="scientific">Seonamhaeicola sediminis</name>
    <dbReference type="NCBI Taxonomy" id="2528206"/>
    <lineage>
        <taxon>Bacteria</taxon>
        <taxon>Pseudomonadati</taxon>
        <taxon>Bacteroidota</taxon>
        <taxon>Flavobacteriia</taxon>
        <taxon>Flavobacteriales</taxon>
        <taxon>Flavobacteriaceae</taxon>
    </lineage>
</organism>
<evidence type="ECO:0000313" key="3">
    <source>
        <dbReference type="Proteomes" id="UP000295814"/>
    </source>
</evidence>
<sequence>METIVTNQEFEWRGILNSSYKSVVKSNFYKNKPSSLFGVKQQIKSAQQKLNSGIEIALKVCAFVILLITVYS</sequence>
<dbReference type="RefSeq" id="WP_133356071.1">
    <property type="nucleotide sequence ID" value="NZ_SMZJ02000003.1"/>
</dbReference>
<dbReference type="OrthoDB" id="1449790at2"/>
<evidence type="ECO:0000313" key="2">
    <source>
        <dbReference type="EMBL" id="TWO33249.1"/>
    </source>
</evidence>
<comment type="caution">
    <text evidence="2">The sequence shown here is derived from an EMBL/GenBank/DDBJ whole genome shotgun (WGS) entry which is preliminary data.</text>
</comment>
<gene>
    <name evidence="2" type="ORF">E1J38_004955</name>
</gene>
<reference evidence="2 3" key="2">
    <citation type="submission" date="2019-07" db="EMBL/GenBank/DDBJ databases">
        <title>Seonamhaeicola sp. W255 draft genome.</title>
        <authorList>
            <person name="Zhang X.-Y."/>
            <person name="Zhang R."/>
            <person name="Zhong Y.-L."/>
            <person name="Du Z.-J."/>
        </authorList>
    </citation>
    <scope>NUCLEOTIDE SEQUENCE [LARGE SCALE GENOMIC DNA]</scope>
    <source>
        <strain evidence="2 3">W255</strain>
    </source>
</reference>
<keyword evidence="1" id="KW-1133">Transmembrane helix</keyword>
<dbReference type="Proteomes" id="UP000295814">
    <property type="component" value="Unassembled WGS sequence"/>
</dbReference>
<reference evidence="2 3" key="1">
    <citation type="submission" date="2019-03" db="EMBL/GenBank/DDBJ databases">
        <authorList>
            <person name="Zhong Y.L."/>
        </authorList>
    </citation>
    <scope>NUCLEOTIDE SEQUENCE [LARGE SCALE GENOMIC DNA]</scope>
    <source>
        <strain evidence="2 3">W255</strain>
    </source>
</reference>
<name>A0A562YF26_9FLAO</name>
<keyword evidence="3" id="KW-1185">Reference proteome</keyword>
<keyword evidence="1" id="KW-0812">Transmembrane</keyword>
<dbReference type="AlphaFoldDB" id="A0A562YF26"/>
<keyword evidence="1" id="KW-0472">Membrane</keyword>
<proteinExistence type="predicted"/>
<feature type="transmembrane region" description="Helical" evidence="1">
    <location>
        <begin position="50"/>
        <end position="71"/>
    </location>
</feature>
<accession>A0A562YF26</accession>
<dbReference type="EMBL" id="SMZJ02000003">
    <property type="protein sequence ID" value="TWO33249.1"/>
    <property type="molecule type" value="Genomic_DNA"/>
</dbReference>
<protein>
    <submittedName>
        <fullName evidence="2">Uncharacterized protein</fullName>
    </submittedName>
</protein>